<evidence type="ECO:0000256" key="5">
    <source>
        <dbReference type="ARBA" id="ARBA00022692"/>
    </source>
</evidence>
<dbReference type="GO" id="GO:0015628">
    <property type="term" value="P:protein secretion by the type II secretion system"/>
    <property type="evidence" value="ECO:0007669"/>
    <property type="project" value="TreeGrafter"/>
</dbReference>
<evidence type="ECO:0008006" key="11">
    <source>
        <dbReference type="Google" id="ProtNLM"/>
    </source>
</evidence>
<dbReference type="Proteomes" id="UP000244940">
    <property type="component" value="Unassembled WGS sequence"/>
</dbReference>
<keyword evidence="7 8" id="KW-0472">Membrane</keyword>
<dbReference type="OrthoDB" id="7869574at2"/>
<dbReference type="SUPFAM" id="SSF54523">
    <property type="entry name" value="Pili subunits"/>
    <property type="match status" value="1"/>
</dbReference>
<evidence type="ECO:0000256" key="8">
    <source>
        <dbReference type="SAM" id="Phobius"/>
    </source>
</evidence>
<keyword evidence="2" id="KW-1003">Cell membrane</keyword>
<dbReference type="GO" id="GO:0005886">
    <property type="term" value="C:plasma membrane"/>
    <property type="evidence" value="ECO:0007669"/>
    <property type="project" value="UniProtKB-SubCell"/>
</dbReference>
<dbReference type="Pfam" id="PF07963">
    <property type="entry name" value="N_methyl"/>
    <property type="match status" value="1"/>
</dbReference>
<keyword evidence="5 8" id="KW-0812">Transmembrane</keyword>
<dbReference type="EMBL" id="QEYD01000009">
    <property type="protein sequence ID" value="PWE27776.1"/>
    <property type="molecule type" value="Genomic_DNA"/>
</dbReference>
<dbReference type="InterPro" id="IPR051621">
    <property type="entry name" value="T2SS_protein_J"/>
</dbReference>
<feature type="transmembrane region" description="Helical" evidence="8">
    <location>
        <begin position="12"/>
        <end position="38"/>
    </location>
</feature>
<dbReference type="PANTHER" id="PTHR39583:SF2">
    <property type="entry name" value="TYPE II SECRETION SYSTEM PROTEIN J"/>
    <property type="match status" value="1"/>
</dbReference>
<keyword evidence="6 8" id="KW-1133">Transmembrane helix</keyword>
<keyword evidence="3" id="KW-0488">Methylation</keyword>
<accession>A0A2U2C7A9</accession>
<dbReference type="GeneID" id="94366237"/>
<dbReference type="InterPro" id="IPR045584">
    <property type="entry name" value="Pilin-like"/>
</dbReference>
<comment type="subcellular location">
    <subcellularLocation>
        <location evidence="1">Cell inner membrane</location>
        <topology evidence="1">Single-pass membrane protein</topology>
    </subcellularLocation>
</comment>
<evidence type="ECO:0000256" key="1">
    <source>
        <dbReference type="ARBA" id="ARBA00004377"/>
    </source>
</evidence>
<organism evidence="9 10">
    <name type="scientific">Pararhodobacter marinus</name>
    <dbReference type="NCBI Taxonomy" id="2184063"/>
    <lineage>
        <taxon>Bacteria</taxon>
        <taxon>Pseudomonadati</taxon>
        <taxon>Pseudomonadota</taxon>
        <taxon>Alphaproteobacteria</taxon>
        <taxon>Rhodobacterales</taxon>
        <taxon>Paracoccaceae</taxon>
        <taxon>Pararhodobacter</taxon>
    </lineage>
</organism>
<dbReference type="RefSeq" id="WP_109534191.1">
    <property type="nucleotide sequence ID" value="NZ_QEYD01000009.1"/>
</dbReference>
<dbReference type="AlphaFoldDB" id="A0A2U2C7A9"/>
<protein>
    <recommendedName>
        <fullName evidence="11">Type II secretion system protein J</fullName>
    </recommendedName>
</protein>
<evidence type="ECO:0000256" key="2">
    <source>
        <dbReference type="ARBA" id="ARBA00022475"/>
    </source>
</evidence>
<evidence type="ECO:0000256" key="6">
    <source>
        <dbReference type="ARBA" id="ARBA00022989"/>
    </source>
</evidence>
<reference evidence="9 10" key="1">
    <citation type="submission" date="2018-05" db="EMBL/GenBank/DDBJ databases">
        <title>Pararhodobacter marina sp. nov., isolated from deep-sea water of the Indian Ocean.</title>
        <authorList>
            <person name="Lai Q.Sr."/>
            <person name="Liu X."/>
            <person name="Shao Z."/>
        </authorList>
    </citation>
    <scope>NUCLEOTIDE SEQUENCE [LARGE SCALE GENOMIC DNA]</scope>
    <source>
        <strain evidence="9 10">CIC4N-9</strain>
    </source>
</reference>
<dbReference type="Gene3D" id="3.30.700.10">
    <property type="entry name" value="Glycoprotein, Type 4 Pilin"/>
    <property type="match status" value="1"/>
</dbReference>
<sequence length="181" mass="19157">MSARRGNRGFTLIELLAAMAILAVVSVMAVQALSGVFFQRSVLTRVDDEAAELTRALSLLRQDLEAIVIAEPEDSRTQALRETRGTIGWARGGLAAIPGDGAGRFGAVEWALDGELLTRRVNRADTDPPNEAGARTVLTGVTAFTITALGTSVASVPAIASGYEARLETRRWGALRVVVAP</sequence>
<dbReference type="InterPro" id="IPR012902">
    <property type="entry name" value="N_methyl_site"/>
</dbReference>
<evidence type="ECO:0000313" key="9">
    <source>
        <dbReference type="EMBL" id="PWE27776.1"/>
    </source>
</evidence>
<name>A0A2U2C7A9_9RHOB</name>
<gene>
    <name evidence="9" type="ORF">C4N9_15180</name>
</gene>
<keyword evidence="10" id="KW-1185">Reference proteome</keyword>
<keyword evidence="4" id="KW-0997">Cell inner membrane</keyword>
<evidence type="ECO:0000256" key="3">
    <source>
        <dbReference type="ARBA" id="ARBA00022481"/>
    </source>
</evidence>
<comment type="caution">
    <text evidence="9">The sequence shown here is derived from an EMBL/GenBank/DDBJ whole genome shotgun (WGS) entry which is preliminary data.</text>
</comment>
<evidence type="ECO:0000256" key="7">
    <source>
        <dbReference type="ARBA" id="ARBA00023136"/>
    </source>
</evidence>
<evidence type="ECO:0000313" key="10">
    <source>
        <dbReference type="Proteomes" id="UP000244940"/>
    </source>
</evidence>
<dbReference type="NCBIfam" id="TIGR02532">
    <property type="entry name" value="IV_pilin_GFxxxE"/>
    <property type="match status" value="1"/>
</dbReference>
<dbReference type="PROSITE" id="PS00409">
    <property type="entry name" value="PROKAR_NTER_METHYL"/>
    <property type="match status" value="1"/>
</dbReference>
<evidence type="ECO:0000256" key="4">
    <source>
        <dbReference type="ARBA" id="ARBA00022519"/>
    </source>
</evidence>
<dbReference type="PANTHER" id="PTHR39583">
    <property type="entry name" value="TYPE II SECRETION SYSTEM PROTEIN J-RELATED"/>
    <property type="match status" value="1"/>
</dbReference>
<proteinExistence type="predicted"/>